<dbReference type="EMBL" id="HAEJ01014981">
    <property type="protein sequence ID" value="SBS55438.1"/>
    <property type="molecule type" value="Transcribed_RNA"/>
</dbReference>
<accession>A0A1A8V883</accession>
<feature type="non-terminal residue" evidence="1">
    <location>
        <position position="1"/>
    </location>
</feature>
<protein>
    <submittedName>
        <fullName evidence="1">Uncharacterized protein</fullName>
    </submittedName>
</protein>
<organism evidence="1">
    <name type="scientific">Nothobranchius furzeri</name>
    <name type="common">Turquoise killifish</name>
    <dbReference type="NCBI Taxonomy" id="105023"/>
    <lineage>
        <taxon>Eukaryota</taxon>
        <taxon>Metazoa</taxon>
        <taxon>Chordata</taxon>
        <taxon>Craniata</taxon>
        <taxon>Vertebrata</taxon>
        <taxon>Euteleostomi</taxon>
        <taxon>Actinopterygii</taxon>
        <taxon>Neopterygii</taxon>
        <taxon>Teleostei</taxon>
        <taxon>Neoteleostei</taxon>
        <taxon>Acanthomorphata</taxon>
        <taxon>Ovalentaria</taxon>
        <taxon>Atherinomorphae</taxon>
        <taxon>Cyprinodontiformes</taxon>
        <taxon>Nothobranchiidae</taxon>
        <taxon>Nothobranchius</taxon>
    </lineage>
</organism>
<evidence type="ECO:0000313" key="1">
    <source>
        <dbReference type="EMBL" id="SBS55438.1"/>
    </source>
</evidence>
<dbReference type="AlphaFoldDB" id="A0A1A8V883"/>
<gene>
    <name evidence="1" type="primary">ASB9</name>
</gene>
<reference evidence="1" key="1">
    <citation type="submission" date="2016-05" db="EMBL/GenBank/DDBJ databases">
        <authorList>
            <person name="Lavstsen T."/>
            <person name="Jespersen J.S."/>
        </authorList>
    </citation>
    <scope>NUCLEOTIDE SEQUENCE</scope>
    <source>
        <tissue evidence="1">Brain</tissue>
    </source>
</reference>
<name>A0A1A8V883_NOTFU</name>
<sequence>TTDLSRENKTYLSQCHVGGMFGTQICRFTQDDSRQKLVKVKILLFRKKRK</sequence>
<reference evidence="1" key="2">
    <citation type="submission" date="2016-06" db="EMBL/GenBank/DDBJ databases">
        <title>The genome of a short-lived fish provides insights into sex chromosome evolution and the genetic control of aging.</title>
        <authorList>
            <person name="Reichwald K."/>
            <person name="Felder M."/>
            <person name="Petzold A."/>
            <person name="Koch P."/>
            <person name="Groth M."/>
            <person name="Platzer M."/>
        </authorList>
    </citation>
    <scope>NUCLEOTIDE SEQUENCE</scope>
    <source>
        <tissue evidence="1">Brain</tissue>
    </source>
</reference>
<proteinExistence type="predicted"/>